<dbReference type="AlphaFoldDB" id="D8U318"/>
<gene>
    <name evidence="2" type="ORF">VOLCADRAFT_118256</name>
</gene>
<organism evidence="3">
    <name type="scientific">Volvox carteri f. nagariensis</name>
    <dbReference type="NCBI Taxonomy" id="3068"/>
    <lineage>
        <taxon>Eukaryota</taxon>
        <taxon>Viridiplantae</taxon>
        <taxon>Chlorophyta</taxon>
        <taxon>core chlorophytes</taxon>
        <taxon>Chlorophyceae</taxon>
        <taxon>CS clade</taxon>
        <taxon>Chlamydomonadales</taxon>
        <taxon>Volvocaceae</taxon>
        <taxon>Volvox</taxon>
    </lineage>
</organism>
<dbReference type="KEGG" id="vcn:VOLCADRAFT_118256"/>
<feature type="compositionally biased region" description="Gly residues" evidence="1">
    <location>
        <begin position="213"/>
        <end position="225"/>
    </location>
</feature>
<dbReference type="Gene3D" id="1.25.10.10">
    <property type="entry name" value="Leucine-rich Repeat Variant"/>
    <property type="match status" value="1"/>
</dbReference>
<dbReference type="InterPro" id="IPR011989">
    <property type="entry name" value="ARM-like"/>
</dbReference>
<dbReference type="Proteomes" id="UP000001058">
    <property type="component" value="Unassembled WGS sequence"/>
</dbReference>
<reference evidence="2 3" key="1">
    <citation type="journal article" date="2010" name="Science">
        <title>Genomic analysis of organismal complexity in the multicellular green alga Volvox carteri.</title>
        <authorList>
            <person name="Prochnik S.E."/>
            <person name="Umen J."/>
            <person name="Nedelcu A.M."/>
            <person name="Hallmann A."/>
            <person name="Miller S.M."/>
            <person name="Nishii I."/>
            <person name="Ferris P."/>
            <person name="Kuo A."/>
            <person name="Mitros T."/>
            <person name="Fritz-Laylin L.K."/>
            <person name="Hellsten U."/>
            <person name="Chapman J."/>
            <person name="Simakov O."/>
            <person name="Rensing S.A."/>
            <person name="Terry A."/>
            <person name="Pangilinan J."/>
            <person name="Kapitonov V."/>
            <person name="Jurka J."/>
            <person name="Salamov A."/>
            <person name="Shapiro H."/>
            <person name="Schmutz J."/>
            <person name="Grimwood J."/>
            <person name="Lindquist E."/>
            <person name="Lucas S."/>
            <person name="Grigoriev I.V."/>
            <person name="Schmitt R."/>
            <person name="Kirk D."/>
            <person name="Rokhsar D.S."/>
        </authorList>
    </citation>
    <scope>NUCLEOTIDE SEQUENCE [LARGE SCALE GENOMIC DNA]</scope>
    <source>
        <strain evidence="3">f. Nagariensis / Eve</strain>
    </source>
</reference>
<keyword evidence="3" id="KW-1185">Reference proteome</keyword>
<dbReference type="InterPro" id="IPR000225">
    <property type="entry name" value="Armadillo"/>
</dbReference>
<sequence>MTGPGSVLTVEERLEKARLLSRVNHEVLTMCKTVDQLLHAQHTSNLAQAIVCVQELARENYPVVIALKWVVLLVDLLESDVPDVRLASCNAIAAVSMVQEGRDVVRSSGGLRPLVMLLAEGSRSPVAAAAAWALMNCSACDTCKASVVVVWVLWEAIAECRGVPMLLGLVRQAASRCNPAAANGGGSGAGGSGGLGGGGNGTQGSNSNTDSLRGGGGGGGGGGSGPSQDLRSPGDCKAAVYAAGALMNLGGVISVQELLVEAGAVQVFEAVMRLSLPGDVLATRANFMLSWLAVATSAVMGTLEPRPSELDSSPPPSVTPRTLAPASSTNSSYPAHAPSVRPSATGGGGGGSSVQQPLPTIVRPSASSGISGAPPHQPSVLRPLATVNGNGSSGGTGIQQQLPSVRPSAAGSPAGGGGGGGGGAQQPLLNHPSQIRIPSN</sequence>
<feature type="region of interest" description="Disordered" evidence="1">
    <location>
        <begin position="193"/>
        <end position="231"/>
    </location>
</feature>
<protein>
    <submittedName>
        <fullName evidence="2">Uncharacterized protein</fullName>
    </submittedName>
</protein>
<feature type="compositionally biased region" description="Low complexity" evidence="1">
    <location>
        <begin position="364"/>
        <end position="374"/>
    </location>
</feature>
<dbReference type="GeneID" id="9625700"/>
<dbReference type="PANTHER" id="PTHR46241">
    <property type="entry name" value="ARMADILLO REPEAT-CONTAINING PROTEIN 4 ARMC4"/>
    <property type="match status" value="1"/>
</dbReference>
<feature type="compositionally biased region" description="Gly residues" evidence="1">
    <location>
        <begin position="193"/>
        <end position="202"/>
    </location>
</feature>
<dbReference type="PANTHER" id="PTHR46241:SF1">
    <property type="entry name" value="OUTER DYNEIN ARM-DOCKING COMPLEX SUBUNIT 2"/>
    <property type="match status" value="1"/>
</dbReference>
<feature type="region of interest" description="Disordered" evidence="1">
    <location>
        <begin position="305"/>
        <end position="440"/>
    </location>
</feature>
<evidence type="ECO:0000313" key="2">
    <source>
        <dbReference type="EMBL" id="EFJ45999.1"/>
    </source>
</evidence>
<dbReference type="EMBL" id="GL378354">
    <property type="protein sequence ID" value="EFJ45999.1"/>
    <property type="molecule type" value="Genomic_DNA"/>
</dbReference>
<dbReference type="Pfam" id="PF00514">
    <property type="entry name" value="Arm"/>
    <property type="match status" value="1"/>
</dbReference>
<dbReference type="InterPro" id="IPR016024">
    <property type="entry name" value="ARM-type_fold"/>
</dbReference>
<evidence type="ECO:0000313" key="3">
    <source>
        <dbReference type="Proteomes" id="UP000001058"/>
    </source>
</evidence>
<feature type="compositionally biased region" description="Gly residues" evidence="1">
    <location>
        <begin position="413"/>
        <end position="424"/>
    </location>
</feature>
<dbReference type="OrthoDB" id="7537227at2759"/>
<dbReference type="eggNOG" id="ENOG502QQIF">
    <property type="taxonomic scope" value="Eukaryota"/>
</dbReference>
<accession>D8U318</accession>
<dbReference type="InParanoid" id="D8U318"/>
<dbReference type="SUPFAM" id="SSF48371">
    <property type="entry name" value="ARM repeat"/>
    <property type="match status" value="1"/>
</dbReference>
<dbReference type="RefSeq" id="XP_002953077.1">
    <property type="nucleotide sequence ID" value="XM_002953031.1"/>
</dbReference>
<evidence type="ECO:0000256" key="1">
    <source>
        <dbReference type="SAM" id="MobiDB-lite"/>
    </source>
</evidence>
<proteinExistence type="predicted"/>
<name>D8U318_VOLCA</name>
<feature type="compositionally biased region" description="Polar residues" evidence="1">
    <location>
        <begin position="427"/>
        <end position="440"/>
    </location>
</feature>